<protein>
    <recommendedName>
        <fullName evidence="2">nicotinate phosphoribosyltransferase</fullName>
        <ecNumber evidence="2">6.3.4.21</ecNumber>
    </recommendedName>
</protein>
<dbReference type="AlphaFoldDB" id="A0A4R3KDZ4"/>
<dbReference type="Gene3D" id="3.90.1170.20">
    <property type="entry name" value="Quinolinate phosphoribosyl transferase, N-terminal domain"/>
    <property type="match status" value="1"/>
</dbReference>
<dbReference type="InterPro" id="IPR037128">
    <property type="entry name" value="Quinolinate_PRibosylTase_N_sf"/>
</dbReference>
<dbReference type="OrthoDB" id="9770610at2"/>
<dbReference type="PANTHER" id="PTHR43202:SF1">
    <property type="entry name" value="NICOTINATE PHOSPHORIBOSYLTRANSFERASE"/>
    <property type="match status" value="1"/>
</dbReference>
<evidence type="ECO:0000256" key="5">
    <source>
        <dbReference type="ARBA" id="ARBA00022642"/>
    </source>
</evidence>
<comment type="pathway">
    <text evidence="1">Cofactor biosynthesis; NAD(+) biosynthesis; nicotinate D-ribonucleotide from nicotinate: step 1/1.</text>
</comment>
<gene>
    <name evidence="11" type="ORF">EDC37_102129</name>
</gene>
<evidence type="ECO:0000313" key="12">
    <source>
        <dbReference type="Proteomes" id="UP000295188"/>
    </source>
</evidence>
<dbReference type="GO" id="GO:0009435">
    <property type="term" value="P:NAD+ biosynthetic process"/>
    <property type="evidence" value="ECO:0007669"/>
    <property type="project" value="UniProtKB-UniPathway"/>
</dbReference>
<dbReference type="NCBIfam" id="NF006415">
    <property type="entry name" value="PRK08662.1"/>
    <property type="match status" value="1"/>
</dbReference>
<name>A0A4R3KDZ4_9FIRM</name>
<evidence type="ECO:0000256" key="2">
    <source>
        <dbReference type="ARBA" id="ARBA00013236"/>
    </source>
</evidence>
<dbReference type="NCBIfam" id="NF005529">
    <property type="entry name" value="PRK07188.1"/>
    <property type="match status" value="1"/>
</dbReference>
<keyword evidence="4" id="KW-0436">Ligase</keyword>
<dbReference type="InterPro" id="IPR007229">
    <property type="entry name" value="Nic_PRibTrfase-Fam"/>
</dbReference>
<evidence type="ECO:0000256" key="1">
    <source>
        <dbReference type="ARBA" id="ARBA00004952"/>
    </source>
</evidence>
<dbReference type="UniPathway" id="UPA00253">
    <property type="reaction ID" value="UER00457"/>
</dbReference>
<keyword evidence="11" id="KW-0328">Glycosyltransferase</keyword>
<evidence type="ECO:0000256" key="7">
    <source>
        <dbReference type="ARBA" id="ARBA00047445"/>
    </source>
</evidence>
<comment type="caution">
    <text evidence="11">The sequence shown here is derived from an EMBL/GenBank/DDBJ whole genome shotgun (WGS) entry which is preliminary data.</text>
</comment>
<keyword evidence="5" id="KW-0662">Pyridine nucleotide biosynthesis</keyword>
<evidence type="ECO:0000256" key="4">
    <source>
        <dbReference type="ARBA" id="ARBA00022598"/>
    </source>
</evidence>
<dbReference type="Pfam" id="PF02749">
    <property type="entry name" value="QRPTase_N"/>
    <property type="match status" value="1"/>
</dbReference>
<dbReference type="InterPro" id="IPR036068">
    <property type="entry name" value="Nicotinate_pribotase-like_C"/>
</dbReference>
<feature type="domain" description="Quinolinate phosphoribosyl transferase N-terminal" evidence="10">
    <location>
        <begin position="24"/>
        <end position="115"/>
    </location>
</feature>
<comment type="catalytic activity">
    <reaction evidence="8">
        <text>5-phospho-alpha-D-ribose 1-diphosphate + nicotinate + ATP + H2O = nicotinate beta-D-ribonucleotide + ADP + phosphate + diphosphate</text>
        <dbReference type="Rhea" id="RHEA:36163"/>
        <dbReference type="ChEBI" id="CHEBI:15377"/>
        <dbReference type="ChEBI" id="CHEBI:30616"/>
        <dbReference type="ChEBI" id="CHEBI:32544"/>
        <dbReference type="ChEBI" id="CHEBI:33019"/>
        <dbReference type="ChEBI" id="CHEBI:43474"/>
        <dbReference type="ChEBI" id="CHEBI:57502"/>
        <dbReference type="ChEBI" id="CHEBI:58017"/>
        <dbReference type="ChEBI" id="CHEBI:456216"/>
        <dbReference type="EC" id="6.3.4.21"/>
    </reaction>
</comment>
<evidence type="ECO:0000256" key="3">
    <source>
        <dbReference type="ARBA" id="ARBA00022553"/>
    </source>
</evidence>
<comment type="catalytic activity">
    <reaction evidence="7">
        <text>nicotinate beta-D-ribonucleotide + CO2 + diphosphate = quinolinate + 5-phospho-alpha-D-ribose 1-diphosphate + 2 H(+)</text>
        <dbReference type="Rhea" id="RHEA:12733"/>
        <dbReference type="ChEBI" id="CHEBI:15378"/>
        <dbReference type="ChEBI" id="CHEBI:16526"/>
        <dbReference type="ChEBI" id="CHEBI:29959"/>
        <dbReference type="ChEBI" id="CHEBI:33019"/>
        <dbReference type="ChEBI" id="CHEBI:57502"/>
        <dbReference type="ChEBI" id="CHEBI:58017"/>
        <dbReference type="EC" id="2.4.2.19"/>
    </reaction>
</comment>
<accession>A0A4R3KDZ4</accession>
<dbReference type="InterPro" id="IPR022412">
    <property type="entry name" value="Quinolinate_PRibosylTrfase_N"/>
</dbReference>
<dbReference type="InterPro" id="IPR053190">
    <property type="entry name" value="NAPRTase-like"/>
</dbReference>
<sequence>MKKRLDPDSFDFPVEKIKKGFYSDIYFLRTQNILEQAGKDAHVTVQVFQRDYAMLCGMDEVIALIKQCSYNPKALKVRALHDGDMIAPWETIMTIEGNLADFIHLETVYLGILARRTKIATNCHRAVEAANGKPVLFFPSRFDDYTVQEGDGYAAKVGGMSNVSTPANAMCWGIEAAGTIPHALIAAFGGDTLAATRAFDKYMDPKISRIALVDFNNDCVNTSLALARELGDRLEGVRLDTSDKMVDVSLIGQMGHFKPTGVNEQLVRNVREALDREGYKHVKIIVSGGFNPERIRLFEQNKVPVDIYAVGSNIFSTNVDFTSDVVLLDGKPCAKTGRHYMDNARLEDVEL</sequence>
<evidence type="ECO:0000313" key="11">
    <source>
        <dbReference type="EMBL" id="TCS81427.1"/>
    </source>
</evidence>
<dbReference type="GO" id="GO:0004514">
    <property type="term" value="F:nicotinate-nucleotide diphosphorylase (carboxylating) activity"/>
    <property type="evidence" value="ECO:0007669"/>
    <property type="project" value="UniProtKB-EC"/>
</dbReference>
<feature type="domain" description="Quinolinate phosphoribosyl transferase C-terminal" evidence="9">
    <location>
        <begin position="119"/>
        <end position="318"/>
    </location>
</feature>
<dbReference type="SUPFAM" id="SSF54675">
    <property type="entry name" value="Nicotinate/Quinolinate PRTase N-terminal domain-like"/>
    <property type="match status" value="1"/>
</dbReference>
<dbReference type="RefSeq" id="WP_132547304.1">
    <property type="nucleotide sequence ID" value="NZ_SMAA01000002.1"/>
</dbReference>
<dbReference type="Gene3D" id="3.20.20.70">
    <property type="entry name" value="Aldolase class I"/>
    <property type="match status" value="1"/>
</dbReference>
<dbReference type="PANTHER" id="PTHR43202">
    <property type="entry name" value="NICOTINATE-NUCLEOTIDE PYROPHOSPHORYLASE"/>
    <property type="match status" value="1"/>
</dbReference>
<reference evidence="11 12" key="1">
    <citation type="submission" date="2019-03" db="EMBL/GenBank/DDBJ databases">
        <title>Genomic Encyclopedia of Type Strains, Phase IV (KMG-IV): sequencing the most valuable type-strain genomes for metagenomic binning, comparative biology and taxonomic classification.</title>
        <authorList>
            <person name="Goeker M."/>
        </authorList>
    </citation>
    <scope>NUCLEOTIDE SEQUENCE [LARGE SCALE GENOMIC DNA]</scope>
    <source>
        <strain evidence="11 12">DSM 20467</strain>
    </source>
</reference>
<evidence type="ECO:0000256" key="8">
    <source>
        <dbReference type="ARBA" id="ARBA00048668"/>
    </source>
</evidence>
<dbReference type="Pfam" id="PF01729">
    <property type="entry name" value="QRPTase_C"/>
    <property type="match status" value="1"/>
</dbReference>
<dbReference type="EC" id="6.3.4.21" evidence="2"/>
<keyword evidence="3" id="KW-0597">Phosphoprotein</keyword>
<organism evidence="11 12">
    <name type="scientific">Pectinatus cerevisiiphilus</name>
    <dbReference type="NCBI Taxonomy" id="86956"/>
    <lineage>
        <taxon>Bacteria</taxon>
        <taxon>Bacillati</taxon>
        <taxon>Bacillota</taxon>
        <taxon>Negativicutes</taxon>
        <taxon>Selenomonadales</taxon>
        <taxon>Selenomonadaceae</taxon>
        <taxon>Pectinatus</taxon>
    </lineage>
</organism>
<dbReference type="Proteomes" id="UP000295188">
    <property type="component" value="Unassembled WGS sequence"/>
</dbReference>
<evidence type="ECO:0000259" key="10">
    <source>
        <dbReference type="Pfam" id="PF02749"/>
    </source>
</evidence>
<keyword evidence="6 11" id="KW-0808">Transferase</keyword>
<dbReference type="GO" id="GO:0004516">
    <property type="term" value="F:nicotinate phosphoribosyltransferase activity"/>
    <property type="evidence" value="ECO:0007669"/>
    <property type="project" value="UniProtKB-EC"/>
</dbReference>
<dbReference type="InterPro" id="IPR013785">
    <property type="entry name" value="Aldolase_TIM"/>
</dbReference>
<evidence type="ECO:0000259" key="9">
    <source>
        <dbReference type="Pfam" id="PF01729"/>
    </source>
</evidence>
<evidence type="ECO:0000256" key="6">
    <source>
        <dbReference type="ARBA" id="ARBA00022679"/>
    </source>
</evidence>
<dbReference type="PIRSF" id="PIRSF000484">
    <property type="entry name" value="NAPRT"/>
    <property type="match status" value="1"/>
</dbReference>
<dbReference type="SUPFAM" id="SSF51690">
    <property type="entry name" value="Nicotinate/Quinolinate PRTase C-terminal domain-like"/>
    <property type="match status" value="1"/>
</dbReference>
<dbReference type="InterPro" id="IPR002638">
    <property type="entry name" value="Quinolinate_PRibosylTrfase_C"/>
</dbReference>
<keyword evidence="12" id="KW-1185">Reference proteome</keyword>
<dbReference type="EMBL" id="SMAA01000002">
    <property type="protein sequence ID" value="TCS81427.1"/>
    <property type="molecule type" value="Genomic_DNA"/>
</dbReference>
<proteinExistence type="predicted"/>